<dbReference type="PRINTS" id="PR00619">
    <property type="entry name" value="GATAZNFINGER"/>
</dbReference>
<proteinExistence type="predicted"/>
<dbReference type="Pfam" id="PF00320">
    <property type="entry name" value="GATA"/>
    <property type="match status" value="1"/>
</dbReference>
<feature type="region of interest" description="Disordered" evidence="7">
    <location>
        <begin position="346"/>
        <end position="375"/>
    </location>
</feature>
<dbReference type="EMBL" id="JBBBZM010000211">
    <property type="protein sequence ID" value="KAL0631797.1"/>
    <property type="molecule type" value="Genomic_DNA"/>
</dbReference>
<keyword evidence="3 6" id="KW-0863">Zinc-finger</keyword>
<evidence type="ECO:0000256" key="1">
    <source>
        <dbReference type="ARBA" id="ARBA00004123"/>
    </source>
</evidence>
<evidence type="ECO:0000259" key="8">
    <source>
        <dbReference type="PROSITE" id="PS50114"/>
    </source>
</evidence>
<feature type="region of interest" description="Disordered" evidence="7">
    <location>
        <begin position="677"/>
        <end position="734"/>
    </location>
</feature>
<evidence type="ECO:0000256" key="5">
    <source>
        <dbReference type="ARBA" id="ARBA00023242"/>
    </source>
</evidence>
<feature type="region of interest" description="Disordered" evidence="7">
    <location>
        <begin position="403"/>
        <end position="541"/>
    </location>
</feature>
<evidence type="ECO:0000256" key="6">
    <source>
        <dbReference type="PROSITE-ProRule" id="PRU00094"/>
    </source>
</evidence>
<dbReference type="InterPro" id="IPR013088">
    <property type="entry name" value="Znf_NHR/GATA"/>
</dbReference>
<evidence type="ECO:0000313" key="10">
    <source>
        <dbReference type="Proteomes" id="UP001447188"/>
    </source>
</evidence>
<dbReference type="Gene3D" id="3.30.50.10">
    <property type="entry name" value="Erythroid Transcription Factor GATA-1, subunit A"/>
    <property type="match status" value="1"/>
</dbReference>
<dbReference type="PROSITE" id="PS00344">
    <property type="entry name" value="GATA_ZN_FINGER_1"/>
    <property type="match status" value="1"/>
</dbReference>
<feature type="region of interest" description="Disordered" evidence="7">
    <location>
        <begin position="588"/>
        <end position="658"/>
    </location>
</feature>
<keyword evidence="10" id="KW-1185">Reference proteome</keyword>
<keyword evidence="4" id="KW-0862">Zinc</keyword>
<feature type="compositionally biased region" description="Polar residues" evidence="7">
    <location>
        <begin position="483"/>
        <end position="507"/>
    </location>
</feature>
<dbReference type="SMART" id="SM00401">
    <property type="entry name" value="ZnF_GATA"/>
    <property type="match status" value="1"/>
</dbReference>
<reference evidence="9 10" key="1">
    <citation type="submission" date="2024-02" db="EMBL/GenBank/DDBJ databases">
        <title>Discinaceae phylogenomics.</title>
        <authorList>
            <person name="Dirks A.C."/>
            <person name="James T.Y."/>
        </authorList>
    </citation>
    <scope>NUCLEOTIDE SEQUENCE [LARGE SCALE GENOMIC DNA]</scope>
    <source>
        <strain evidence="9 10">ACD0624</strain>
    </source>
</reference>
<keyword evidence="2" id="KW-0479">Metal-binding</keyword>
<dbReference type="PANTHER" id="PTHR10071">
    <property type="entry name" value="TRANSCRIPTION FACTOR GATA FAMILY MEMBER"/>
    <property type="match status" value="1"/>
</dbReference>
<feature type="region of interest" description="Disordered" evidence="7">
    <location>
        <begin position="1"/>
        <end position="40"/>
    </location>
</feature>
<name>A0ABR3G7X8_9PEZI</name>
<dbReference type="InterPro" id="IPR000679">
    <property type="entry name" value="Znf_GATA"/>
</dbReference>
<evidence type="ECO:0000256" key="3">
    <source>
        <dbReference type="ARBA" id="ARBA00022771"/>
    </source>
</evidence>
<feature type="region of interest" description="Disordered" evidence="7">
    <location>
        <begin position="134"/>
        <end position="154"/>
    </location>
</feature>
<accession>A0ABR3G7X8</accession>
<organism evidence="9 10">
    <name type="scientific">Discina gigas</name>
    <dbReference type="NCBI Taxonomy" id="1032678"/>
    <lineage>
        <taxon>Eukaryota</taxon>
        <taxon>Fungi</taxon>
        <taxon>Dikarya</taxon>
        <taxon>Ascomycota</taxon>
        <taxon>Pezizomycotina</taxon>
        <taxon>Pezizomycetes</taxon>
        <taxon>Pezizales</taxon>
        <taxon>Discinaceae</taxon>
        <taxon>Discina</taxon>
    </lineage>
</organism>
<gene>
    <name evidence="9" type="primary">GAT1_2</name>
    <name evidence="9" type="ORF">Q9L58_009342</name>
</gene>
<feature type="compositionally biased region" description="Basic and acidic residues" evidence="7">
    <location>
        <begin position="134"/>
        <end position="147"/>
    </location>
</feature>
<dbReference type="Proteomes" id="UP001447188">
    <property type="component" value="Unassembled WGS sequence"/>
</dbReference>
<dbReference type="SUPFAM" id="SSF57716">
    <property type="entry name" value="Glucocorticoid receptor-like (DNA-binding domain)"/>
    <property type="match status" value="1"/>
</dbReference>
<comment type="subcellular location">
    <subcellularLocation>
        <location evidence="1">Nucleus</location>
    </subcellularLocation>
</comment>
<dbReference type="PANTHER" id="PTHR10071:SF338">
    <property type="entry name" value="GATA-TYPE DOMAIN-CONTAINING PROTEIN"/>
    <property type="match status" value="1"/>
</dbReference>
<keyword evidence="5" id="KW-0539">Nucleus</keyword>
<evidence type="ECO:0000256" key="2">
    <source>
        <dbReference type="ARBA" id="ARBA00022723"/>
    </source>
</evidence>
<comment type="caution">
    <text evidence="9">The sequence shown here is derived from an EMBL/GenBank/DDBJ whole genome shotgun (WGS) entry which is preliminary data.</text>
</comment>
<feature type="compositionally biased region" description="Low complexity" evidence="7">
    <location>
        <begin position="17"/>
        <end position="40"/>
    </location>
</feature>
<evidence type="ECO:0000313" key="9">
    <source>
        <dbReference type="EMBL" id="KAL0631797.1"/>
    </source>
</evidence>
<dbReference type="CDD" id="cd00202">
    <property type="entry name" value="ZnF_GATA"/>
    <property type="match status" value="1"/>
</dbReference>
<evidence type="ECO:0000256" key="4">
    <source>
        <dbReference type="ARBA" id="ARBA00022833"/>
    </source>
</evidence>
<feature type="compositionally biased region" description="Polar residues" evidence="7">
    <location>
        <begin position="614"/>
        <end position="653"/>
    </location>
</feature>
<feature type="compositionally biased region" description="Polar residues" evidence="7">
    <location>
        <begin position="1"/>
        <end position="12"/>
    </location>
</feature>
<protein>
    <submittedName>
        <fullName evidence="9">Sodium- and chloride-dependent GABA transporter 1</fullName>
    </submittedName>
</protein>
<feature type="domain" description="GATA-type" evidence="8">
    <location>
        <begin position="537"/>
        <end position="590"/>
    </location>
</feature>
<evidence type="ECO:0000256" key="7">
    <source>
        <dbReference type="SAM" id="MobiDB-lite"/>
    </source>
</evidence>
<dbReference type="InterPro" id="IPR039355">
    <property type="entry name" value="Transcription_factor_GATA"/>
</dbReference>
<dbReference type="PROSITE" id="PS50114">
    <property type="entry name" value="GATA_ZN_FINGER_2"/>
    <property type="match status" value="1"/>
</dbReference>
<sequence>MAARNFQQQQQRIGGISAAAARSAAESKSSSAISSANPSESDCMFMDDLTFTSPSSMVGSPSGLSSCGIAHSPSSENLNTSSHATASAIPIKKTSREKELMLGSHLPPASAPQPQFEGGLGEFDYVQRRIRKTSVDERRPPKRRADFSPHVPPVASIMIPNDPDPDHDLSDYHLDQDHGFSIQNSHPSNMTFLDTSVETSEYLTSAGPYQNSFTFSPVHSPLVTNGPFYTTHTPMASSVTSNDFYSPPASANHSVVSTPHPLSENHGNNFFDQINLEGRGQPRAIPGFGQHSRNSTLPNSLTSNEFYFNTTDPILSANPSAPHSGFPSPGFQQFQHVNPSQVLRGDFNLARSPGSTGARNDGMFPFGADSDPEDEDFDRMQIQQDMSHMDDHMDVHSAMQTHFGEWGRGNGSGGQNSQFGNGRYPGQQQKTVRIGGTETAPSPQEWGMGGSGHHSRSHSVSASVSDMRNRVQDPSGVRRQKIARTSSTPNAPQLAISSINQRAQSSPNTPPESGFSSAEPSRPASPDGQKNGAGGANGLPTTCTNCFTQTTPLWRRNPEGHPLCNACGLFLKLHGVVRPLSLKTDVIKKRNRGSGNSLPVGSAATRSSKKSGRKNSLVQTPVTTPISTQSKSLAGSESPPSAGSNVSTPTNSLPVMAAPGQNSKIGVIPIAAAPPKSSLVGGGGTATRPLAAAVPKRQRRPSKSQVPLQEGSEDGDTMDESRDMGKKKDKPLTPILQQSTSILHNTTHHTPIAPAATPTGTQEWEWLTMSL</sequence>